<sequence>MGNKETKCRLKPFSDDIFLQKCSHKIERFLNVGFANGSLDSAPLLTRAFIYLKNKQTEVIHENSKNLNQTKLMF</sequence>
<dbReference type="Proteomes" id="UP000274211">
    <property type="component" value="Unassembled WGS sequence"/>
</dbReference>
<name>A0ABX9VW86_AGGAP</name>
<evidence type="ECO:0000313" key="1">
    <source>
        <dbReference type="EMBL" id="RMW89831.1"/>
    </source>
</evidence>
<reference evidence="1 2" key="1">
    <citation type="journal article" date="2019" name="J. Oral Microbiol.">
        <title>Role of OmpA1 and OmpA2 in Aggregatibacter actinomycetemcomitans and Aggregatibacter aphrophilus serum resistance.</title>
        <authorList>
            <person name="Lindholm M."/>
            <person name="Min Aung K."/>
            <person name="Nyunt Wai S."/>
            <person name="Oscarsson J."/>
        </authorList>
    </citation>
    <scope>NUCLEOTIDE SEQUENCE [LARGE SCALE GENOMIC DNA]</scope>
    <source>
        <strain evidence="1 2">HK83</strain>
    </source>
</reference>
<keyword evidence="2" id="KW-1185">Reference proteome</keyword>
<protein>
    <submittedName>
        <fullName evidence="1">Uncharacterized protein</fullName>
    </submittedName>
</protein>
<accession>A0ABX9VW86</accession>
<proteinExistence type="predicted"/>
<comment type="caution">
    <text evidence="1">The sequence shown here is derived from an EMBL/GenBank/DDBJ whole genome shotgun (WGS) entry which is preliminary data.</text>
</comment>
<evidence type="ECO:0000313" key="2">
    <source>
        <dbReference type="Proteomes" id="UP000274211"/>
    </source>
</evidence>
<dbReference type="EMBL" id="QMGS01000034">
    <property type="protein sequence ID" value="RMW89831.1"/>
    <property type="molecule type" value="Genomic_DNA"/>
</dbReference>
<organism evidence="1 2">
    <name type="scientific">Aggregatibacter aphrophilus</name>
    <name type="common">Haemophilus aphrophilus</name>
    <dbReference type="NCBI Taxonomy" id="732"/>
    <lineage>
        <taxon>Bacteria</taxon>
        <taxon>Pseudomonadati</taxon>
        <taxon>Pseudomonadota</taxon>
        <taxon>Gammaproteobacteria</taxon>
        <taxon>Pasteurellales</taxon>
        <taxon>Pasteurellaceae</taxon>
        <taxon>Aggregatibacter</taxon>
    </lineage>
</organism>
<gene>
    <name evidence="1" type="ORF">DOL88_02620</name>
</gene>